<dbReference type="AlphaFoldDB" id="A0A165EZS1"/>
<feature type="region of interest" description="Disordered" evidence="6">
    <location>
        <begin position="447"/>
        <end position="473"/>
    </location>
</feature>
<gene>
    <name evidence="9" type="ORF">CALCODRAFT_484418</name>
</gene>
<feature type="compositionally biased region" description="Acidic residues" evidence="6">
    <location>
        <begin position="322"/>
        <end position="332"/>
    </location>
</feature>
<dbReference type="GO" id="GO:0044732">
    <property type="term" value="C:mitotic spindle pole body"/>
    <property type="evidence" value="ECO:0007669"/>
    <property type="project" value="TreeGrafter"/>
</dbReference>
<dbReference type="InterPro" id="IPR042241">
    <property type="entry name" value="GCP_C_sf"/>
</dbReference>
<dbReference type="STRING" id="1353952.A0A165EZS1"/>
<dbReference type="EMBL" id="KV423987">
    <property type="protein sequence ID" value="KZT55886.1"/>
    <property type="molecule type" value="Genomic_DNA"/>
</dbReference>
<feature type="domain" description="Gamma tubulin complex component protein N-terminal" evidence="8">
    <location>
        <begin position="174"/>
        <end position="546"/>
    </location>
</feature>
<feature type="region of interest" description="Disordered" evidence="6">
    <location>
        <begin position="317"/>
        <end position="336"/>
    </location>
</feature>
<dbReference type="Pfam" id="PF04130">
    <property type="entry name" value="GCP_C_terminal"/>
    <property type="match status" value="1"/>
</dbReference>
<evidence type="ECO:0000256" key="5">
    <source>
        <dbReference type="RuleBase" id="RU363050"/>
    </source>
</evidence>
<dbReference type="GO" id="GO:0031122">
    <property type="term" value="P:cytoplasmic microtubule organization"/>
    <property type="evidence" value="ECO:0007669"/>
    <property type="project" value="TreeGrafter"/>
</dbReference>
<proteinExistence type="inferred from homology"/>
<evidence type="ECO:0000256" key="2">
    <source>
        <dbReference type="ARBA" id="ARBA00022490"/>
    </source>
</evidence>
<keyword evidence="10" id="KW-1185">Reference proteome</keyword>
<feature type="region of interest" description="Disordered" evidence="6">
    <location>
        <begin position="641"/>
        <end position="660"/>
    </location>
</feature>
<evidence type="ECO:0000256" key="6">
    <source>
        <dbReference type="SAM" id="MobiDB-lite"/>
    </source>
</evidence>
<dbReference type="OrthoDB" id="2192946at2759"/>
<dbReference type="FunCoup" id="A0A165EZS1">
    <property type="interactions" value="599"/>
</dbReference>
<dbReference type="GO" id="GO:0007020">
    <property type="term" value="P:microtubule nucleation"/>
    <property type="evidence" value="ECO:0007669"/>
    <property type="project" value="InterPro"/>
</dbReference>
<evidence type="ECO:0000256" key="1">
    <source>
        <dbReference type="ARBA" id="ARBA00010337"/>
    </source>
</evidence>
<feature type="region of interest" description="Disordered" evidence="6">
    <location>
        <begin position="1"/>
        <end position="110"/>
    </location>
</feature>
<dbReference type="InterPro" id="IPR040457">
    <property type="entry name" value="GCP_C"/>
</dbReference>
<evidence type="ECO:0000259" key="8">
    <source>
        <dbReference type="Pfam" id="PF17681"/>
    </source>
</evidence>
<comment type="similarity">
    <text evidence="1 5">Belongs to the TUBGCP family.</text>
</comment>
<evidence type="ECO:0000313" key="9">
    <source>
        <dbReference type="EMBL" id="KZT55886.1"/>
    </source>
</evidence>
<dbReference type="InterPro" id="IPR041470">
    <property type="entry name" value="GCP_N"/>
</dbReference>
<dbReference type="GO" id="GO:0005874">
    <property type="term" value="C:microtubule"/>
    <property type="evidence" value="ECO:0007669"/>
    <property type="project" value="UniProtKB-KW"/>
</dbReference>
<feature type="compositionally biased region" description="Polar residues" evidence="6">
    <location>
        <begin position="25"/>
        <end position="36"/>
    </location>
</feature>
<evidence type="ECO:0000256" key="4">
    <source>
        <dbReference type="ARBA" id="ARBA00023212"/>
    </source>
</evidence>
<evidence type="ECO:0000259" key="7">
    <source>
        <dbReference type="Pfam" id="PF04130"/>
    </source>
</evidence>
<dbReference type="GO" id="GO:0000278">
    <property type="term" value="P:mitotic cell cycle"/>
    <property type="evidence" value="ECO:0007669"/>
    <property type="project" value="TreeGrafter"/>
</dbReference>
<dbReference type="InParanoid" id="A0A165EZS1"/>
<feature type="compositionally biased region" description="Low complexity" evidence="6">
    <location>
        <begin position="722"/>
        <end position="761"/>
    </location>
</feature>
<dbReference type="InterPro" id="IPR007259">
    <property type="entry name" value="GCP"/>
</dbReference>
<dbReference type="Pfam" id="PF17681">
    <property type="entry name" value="GCP_N_terminal"/>
    <property type="match status" value="1"/>
</dbReference>
<feature type="compositionally biased region" description="Acidic residues" evidence="6">
    <location>
        <begin position="48"/>
        <end position="71"/>
    </location>
</feature>
<protein>
    <recommendedName>
        <fullName evidence="5">Spindle pole body component</fullName>
    </recommendedName>
</protein>
<keyword evidence="3 5" id="KW-0493">Microtubule</keyword>
<dbReference type="GO" id="GO:0000930">
    <property type="term" value="C:gamma-tubulin complex"/>
    <property type="evidence" value="ECO:0007669"/>
    <property type="project" value="TreeGrafter"/>
</dbReference>
<organism evidence="9 10">
    <name type="scientific">Calocera cornea HHB12733</name>
    <dbReference type="NCBI Taxonomy" id="1353952"/>
    <lineage>
        <taxon>Eukaryota</taxon>
        <taxon>Fungi</taxon>
        <taxon>Dikarya</taxon>
        <taxon>Basidiomycota</taxon>
        <taxon>Agaricomycotina</taxon>
        <taxon>Dacrymycetes</taxon>
        <taxon>Dacrymycetales</taxon>
        <taxon>Dacrymycetaceae</taxon>
        <taxon>Calocera</taxon>
    </lineage>
</organism>
<dbReference type="PANTHER" id="PTHR19302">
    <property type="entry name" value="GAMMA TUBULIN COMPLEX PROTEIN"/>
    <property type="match status" value="1"/>
</dbReference>
<feature type="domain" description="Gamma tubulin complex component C-terminal" evidence="7">
    <location>
        <begin position="550"/>
        <end position="926"/>
    </location>
</feature>
<feature type="compositionally biased region" description="Basic and acidic residues" evidence="6">
    <location>
        <begin position="87"/>
        <end position="103"/>
    </location>
</feature>
<dbReference type="Gene3D" id="1.20.120.1900">
    <property type="entry name" value="Gamma-tubulin complex, C-terminal domain"/>
    <property type="match status" value="1"/>
</dbReference>
<comment type="subcellular location">
    <subcellularLocation>
        <location evidence="5">Cytoplasm</location>
        <location evidence="5">Cytoskeleton</location>
        <location evidence="5">Microtubule organizing center</location>
    </subcellularLocation>
</comment>
<name>A0A165EZS1_9BASI</name>
<keyword evidence="4 5" id="KW-0206">Cytoskeleton</keyword>
<accession>A0A165EZS1</accession>
<dbReference type="GO" id="GO:0051011">
    <property type="term" value="F:microtubule minus-end binding"/>
    <property type="evidence" value="ECO:0007669"/>
    <property type="project" value="TreeGrafter"/>
</dbReference>
<reference evidence="9 10" key="1">
    <citation type="journal article" date="2016" name="Mol. Biol. Evol.">
        <title>Comparative Genomics of Early-Diverging Mushroom-Forming Fungi Provides Insights into the Origins of Lignocellulose Decay Capabilities.</title>
        <authorList>
            <person name="Nagy L.G."/>
            <person name="Riley R."/>
            <person name="Tritt A."/>
            <person name="Adam C."/>
            <person name="Daum C."/>
            <person name="Floudas D."/>
            <person name="Sun H."/>
            <person name="Yadav J.S."/>
            <person name="Pangilinan J."/>
            <person name="Larsson K.H."/>
            <person name="Matsuura K."/>
            <person name="Barry K."/>
            <person name="Labutti K."/>
            <person name="Kuo R."/>
            <person name="Ohm R.A."/>
            <person name="Bhattacharya S.S."/>
            <person name="Shirouzu T."/>
            <person name="Yoshinaga Y."/>
            <person name="Martin F.M."/>
            <person name="Grigoriev I.V."/>
            <person name="Hibbett D.S."/>
        </authorList>
    </citation>
    <scope>NUCLEOTIDE SEQUENCE [LARGE SCALE GENOMIC DNA]</scope>
    <source>
        <strain evidence="9 10">HHB12733</strain>
    </source>
</reference>
<keyword evidence="2 5" id="KW-0963">Cytoplasm</keyword>
<dbReference type="GO" id="GO:0000922">
    <property type="term" value="C:spindle pole"/>
    <property type="evidence" value="ECO:0007669"/>
    <property type="project" value="InterPro"/>
</dbReference>
<dbReference type="PANTHER" id="PTHR19302:SF13">
    <property type="entry name" value="GAMMA-TUBULIN COMPLEX COMPONENT 2"/>
    <property type="match status" value="1"/>
</dbReference>
<feature type="region of interest" description="Disordered" evidence="6">
    <location>
        <begin position="124"/>
        <end position="154"/>
    </location>
</feature>
<dbReference type="GO" id="GO:0043015">
    <property type="term" value="F:gamma-tubulin binding"/>
    <property type="evidence" value="ECO:0007669"/>
    <property type="project" value="InterPro"/>
</dbReference>
<evidence type="ECO:0000256" key="3">
    <source>
        <dbReference type="ARBA" id="ARBA00022701"/>
    </source>
</evidence>
<dbReference type="Proteomes" id="UP000076842">
    <property type="component" value="Unassembled WGS sequence"/>
</dbReference>
<evidence type="ECO:0000313" key="10">
    <source>
        <dbReference type="Proteomes" id="UP000076842"/>
    </source>
</evidence>
<dbReference type="GO" id="GO:0051225">
    <property type="term" value="P:spindle assembly"/>
    <property type="evidence" value="ECO:0007669"/>
    <property type="project" value="TreeGrafter"/>
</dbReference>
<sequence>MTTPYTPLRPASRARRHKTLGLSAKQLNKVTSTLTSARRGLREVHGDNDEEEEEEEQEEMRERLEEEEEEEIRDRVGGLGLGAAAGARDRDGRASARGVERDAGAGPSRWAETSFAAEPSFLQAPLNSRVPPPSAAAFEPPTNGKGKSRASAGAAEGDVNLRGISLELQEAMVLEDLLFVMLGIEGALIRYSPESPHVDDPLAGAVFVCNETLDPSMRDLITRLLPIATHYTALEAFIAAKSIEGCGFVNHALCGALRSVLQEHVTLVTRLEHAFLSPPRLGEPGLTLHSLMPHLDPSARTLALLYTLTSSLLLDPAGADTSTEDESEVDSEEERRNAELGLGGISNVIKGLGADAEDEGEVLGGEVITTVWDCMRRMAGDPLTPALLNPLLARLSTPYARTLLLWAESGLLADPHNEFFVRSQPYLAPSFLERDYTDEYWDRRYTLRDGTPTEPGQKERMTTGVPLPRQSTGRLPGGACVPEFLDRWKRKVLLAGKYVNVIRECGRDVGSRNEDWEGGMDCAPFYKRIEDAYQRANRTLLTLLVQDQQLIPRLRSLKRYFFLSQSGFFTHFLDLSMSDLRKPSRSVSLPKLQALLEVAMNLPDEGIGGFREDIKLTMAREGLYDWLLKVVAVSGDLGSIGHGSTAHSEKDKDKDKDKKDKRDLLTMDALTLDYTVTFPLSLVISRKTLLRYQLLFRFLLHLKVTEHALLGMWTDQSQPVWRSRGPLSSSNSSTPIPAATSSRPASRATAPSRASSRMTSSPLPPPIPLPLEVSEHEAWRRRVFNLRARMLAFVQQVMAYATTEVLEPNWRKLEASLEKVSTVDQLLKDHVDFLDTCLKECMLTSSKLLKVYSRLLLTCSTFANYSSNFNKWAGKGEQDMQKPWEFFQKFEANYNHSFQVCMDCLQFYASSENTALLSLVVRLGSNGARG</sequence>
<feature type="region of interest" description="Disordered" evidence="6">
    <location>
        <begin position="719"/>
        <end position="767"/>
    </location>
</feature>
<dbReference type="GO" id="GO:0051321">
    <property type="term" value="P:meiotic cell cycle"/>
    <property type="evidence" value="ECO:0007669"/>
    <property type="project" value="TreeGrafter"/>
</dbReference>
<feature type="compositionally biased region" description="Basic and acidic residues" evidence="6">
    <location>
        <begin position="647"/>
        <end position="660"/>
    </location>
</feature>